<evidence type="ECO:0000256" key="2">
    <source>
        <dbReference type="ARBA" id="ARBA00022741"/>
    </source>
</evidence>
<dbReference type="AlphaFoldDB" id="A0A4Y3TTZ2"/>
<dbReference type="Pfam" id="PF00005">
    <property type="entry name" value="ABC_tran"/>
    <property type="match status" value="1"/>
</dbReference>
<dbReference type="EMBL" id="BJMV01000015">
    <property type="protein sequence ID" value="GEB86491.1"/>
    <property type="molecule type" value="Genomic_DNA"/>
</dbReference>
<evidence type="ECO:0000256" key="3">
    <source>
        <dbReference type="ARBA" id="ARBA00022840"/>
    </source>
</evidence>
<dbReference type="InterPro" id="IPR027417">
    <property type="entry name" value="P-loop_NTPase"/>
</dbReference>
<accession>A0A4Y3TTZ2</accession>
<dbReference type="RefSeq" id="WP_141377684.1">
    <property type="nucleotide sequence ID" value="NZ_BAPL01000009.1"/>
</dbReference>
<feature type="domain" description="ABC transporter" evidence="4">
    <location>
        <begin position="10"/>
        <end position="241"/>
    </location>
</feature>
<dbReference type="PROSITE" id="PS50893">
    <property type="entry name" value="ABC_TRANSPORTER_2"/>
    <property type="match status" value="1"/>
</dbReference>
<dbReference type="GO" id="GO:0022857">
    <property type="term" value="F:transmembrane transporter activity"/>
    <property type="evidence" value="ECO:0007669"/>
    <property type="project" value="InterPro"/>
</dbReference>
<keyword evidence="2" id="KW-0547">Nucleotide-binding</keyword>
<protein>
    <submittedName>
        <fullName evidence="5">ABC transporter ATP-binding protein</fullName>
    </submittedName>
</protein>
<dbReference type="Pfam" id="PF08402">
    <property type="entry name" value="TOBE_2"/>
    <property type="match status" value="1"/>
</dbReference>
<dbReference type="InterPro" id="IPR003439">
    <property type="entry name" value="ABC_transporter-like_ATP-bd"/>
</dbReference>
<proteinExistence type="predicted"/>
<dbReference type="Gene3D" id="3.40.50.300">
    <property type="entry name" value="P-loop containing nucleotide triphosphate hydrolases"/>
    <property type="match status" value="1"/>
</dbReference>
<evidence type="ECO:0000313" key="5">
    <source>
        <dbReference type="EMBL" id="GEB86491.1"/>
    </source>
</evidence>
<dbReference type="SMART" id="SM00382">
    <property type="entry name" value="AAA"/>
    <property type="match status" value="1"/>
</dbReference>
<sequence>MTNSSPTPAVRLHGLTKSYGRGATVLRGIDLEIAQGEFFTLLGPSGSGKTTTLRLIGGFELPDSGRIHLGETDVTTLPPYRRNVNTMFQDYALFPHMTLLDNIAYGMKVRGVARDERTERALAALEMVHLGNVADRRPTQLSGGQRQRVALARALVNKPALILLDEPLGALDLKLRREMQVELKRIQKQTGITFVYVTHDQEEALSMSDRIAVFSHGVIEQVGTPADLYERPSSAFVARFIGSSSILQENGREILLRPEDVRLEASGYSPAPHEQTMAGTISEVSYLGPVTRFTLCGPDDEDGVTAIVPSRHARSWREGMSVVAVWPEEAAYPLPHRQD</sequence>
<organism evidence="5 6">
    <name type="scientific">Acetobacter peroxydans</name>
    <dbReference type="NCBI Taxonomy" id="104098"/>
    <lineage>
        <taxon>Bacteria</taxon>
        <taxon>Pseudomonadati</taxon>
        <taxon>Pseudomonadota</taxon>
        <taxon>Alphaproteobacteria</taxon>
        <taxon>Acetobacterales</taxon>
        <taxon>Acetobacteraceae</taxon>
        <taxon>Acetobacter</taxon>
    </lineage>
</organism>
<gene>
    <name evidence="5" type="ORF">APE01nite_22880</name>
</gene>
<dbReference type="GO" id="GO:0015847">
    <property type="term" value="P:putrescine transport"/>
    <property type="evidence" value="ECO:0007669"/>
    <property type="project" value="UniProtKB-ARBA"/>
</dbReference>
<evidence type="ECO:0000313" key="6">
    <source>
        <dbReference type="Proteomes" id="UP000317730"/>
    </source>
</evidence>
<dbReference type="FunFam" id="3.40.50.300:FF:000133">
    <property type="entry name" value="Spermidine/putrescine import ATP-binding protein PotA"/>
    <property type="match status" value="1"/>
</dbReference>
<evidence type="ECO:0000259" key="4">
    <source>
        <dbReference type="PROSITE" id="PS50893"/>
    </source>
</evidence>
<dbReference type="InterPro" id="IPR050093">
    <property type="entry name" value="ABC_SmlMolc_Importer"/>
</dbReference>
<keyword evidence="3 5" id="KW-0067">ATP-binding</keyword>
<dbReference type="InterPro" id="IPR003593">
    <property type="entry name" value="AAA+_ATPase"/>
</dbReference>
<name>A0A4Y3TTZ2_9PROT</name>
<comment type="caution">
    <text evidence="5">The sequence shown here is derived from an EMBL/GenBank/DDBJ whole genome shotgun (WGS) entry which is preliminary data.</text>
</comment>
<reference evidence="5 6" key="1">
    <citation type="submission" date="2019-06" db="EMBL/GenBank/DDBJ databases">
        <title>Whole genome shotgun sequence of Acetobacter peroxydans NBRC 13755.</title>
        <authorList>
            <person name="Hosoyama A."/>
            <person name="Uohara A."/>
            <person name="Ohji S."/>
            <person name="Ichikawa N."/>
        </authorList>
    </citation>
    <scope>NUCLEOTIDE SEQUENCE [LARGE SCALE GENOMIC DNA]</scope>
    <source>
        <strain evidence="5 6">NBRC 13755</strain>
    </source>
</reference>
<dbReference type="OrthoDB" id="9802264at2"/>
<dbReference type="GO" id="GO:0016887">
    <property type="term" value="F:ATP hydrolysis activity"/>
    <property type="evidence" value="ECO:0007669"/>
    <property type="project" value="InterPro"/>
</dbReference>
<dbReference type="InterPro" id="IPR017871">
    <property type="entry name" value="ABC_transporter-like_CS"/>
</dbReference>
<dbReference type="SUPFAM" id="SSF50331">
    <property type="entry name" value="MOP-like"/>
    <property type="match status" value="1"/>
</dbReference>
<dbReference type="PROSITE" id="PS00211">
    <property type="entry name" value="ABC_TRANSPORTER_1"/>
    <property type="match status" value="1"/>
</dbReference>
<dbReference type="SUPFAM" id="SSF52540">
    <property type="entry name" value="P-loop containing nucleoside triphosphate hydrolases"/>
    <property type="match status" value="1"/>
</dbReference>
<dbReference type="InterPro" id="IPR013611">
    <property type="entry name" value="Transp-assoc_OB_typ2"/>
</dbReference>
<dbReference type="GO" id="GO:0005524">
    <property type="term" value="F:ATP binding"/>
    <property type="evidence" value="ECO:0007669"/>
    <property type="project" value="UniProtKB-KW"/>
</dbReference>
<dbReference type="Proteomes" id="UP000317730">
    <property type="component" value="Unassembled WGS sequence"/>
</dbReference>
<keyword evidence="6" id="KW-1185">Reference proteome</keyword>
<evidence type="ECO:0000256" key="1">
    <source>
        <dbReference type="ARBA" id="ARBA00022448"/>
    </source>
</evidence>
<dbReference type="PANTHER" id="PTHR42781:SF4">
    <property type="entry name" value="SPERMIDINE_PUTRESCINE IMPORT ATP-BINDING PROTEIN POTA"/>
    <property type="match status" value="1"/>
</dbReference>
<dbReference type="GO" id="GO:0043190">
    <property type="term" value="C:ATP-binding cassette (ABC) transporter complex"/>
    <property type="evidence" value="ECO:0007669"/>
    <property type="project" value="InterPro"/>
</dbReference>
<dbReference type="InterPro" id="IPR008995">
    <property type="entry name" value="Mo/tungstate-bd_C_term_dom"/>
</dbReference>
<keyword evidence="1" id="KW-0813">Transport</keyword>
<dbReference type="PANTHER" id="PTHR42781">
    <property type="entry name" value="SPERMIDINE/PUTRESCINE IMPORT ATP-BINDING PROTEIN POTA"/>
    <property type="match status" value="1"/>
</dbReference>